<proteinExistence type="predicted"/>
<evidence type="ECO:0000313" key="2">
    <source>
        <dbReference type="EMBL" id="CAH3194143.1"/>
    </source>
</evidence>
<name>A0ABN8SU73_9CNID</name>
<evidence type="ECO:0000256" key="1">
    <source>
        <dbReference type="SAM" id="MobiDB-lite"/>
    </source>
</evidence>
<organism evidence="2 3">
    <name type="scientific">Porites evermanni</name>
    <dbReference type="NCBI Taxonomy" id="104178"/>
    <lineage>
        <taxon>Eukaryota</taxon>
        <taxon>Metazoa</taxon>
        <taxon>Cnidaria</taxon>
        <taxon>Anthozoa</taxon>
        <taxon>Hexacorallia</taxon>
        <taxon>Scleractinia</taxon>
        <taxon>Fungiina</taxon>
        <taxon>Poritidae</taxon>
        <taxon>Porites</taxon>
    </lineage>
</organism>
<accession>A0ABN8SU73</accession>
<reference evidence="2 3" key="1">
    <citation type="submission" date="2022-05" db="EMBL/GenBank/DDBJ databases">
        <authorList>
            <consortium name="Genoscope - CEA"/>
            <person name="William W."/>
        </authorList>
    </citation>
    <scope>NUCLEOTIDE SEQUENCE [LARGE SCALE GENOMIC DNA]</scope>
</reference>
<gene>
    <name evidence="2" type="ORF">PEVE_00027234</name>
</gene>
<sequence length="292" mass="32788">MAAEESEIVSASEVSNVSNTEESLLEKIQAKFGEEIKTAFEKEEIIDDASIEDLTQREPDAPIFSRLGLTYRKAVKFRKEFGRHVNSLQSRPSSPQVKPTMAAMAGFSPEMKRLYLAKRKQVGVLASEHWKHKLPKFNTPEKKAELEQFAKKISDECSLPEAGFFTDGIAQHIKSFFSEQRRFHKSKKVVVLPSCSESSSNSEVELTPPPKLPSMVSHGKMLLDDDDNHSEGSTDTMIVNEEEEASGESAEPDIRDNKMSKKSAMVIIKAVTEKIPDREELVKQLKGRFQVT</sequence>
<evidence type="ECO:0000313" key="3">
    <source>
        <dbReference type="Proteomes" id="UP001159427"/>
    </source>
</evidence>
<dbReference type="Proteomes" id="UP001159427">
    <property type="component" value="Unassembled WGS sequence"/>
</dbReference>
<keyword evidence="3" id="KW-1185">Reference proteome</keyword>
<comment type="caution">
    <text evidence="2">The sequence shown here is derived from an EMBL/GenBank/DDBJ whole genome shotgun (WGS) entry which is preliminary data.</text>
</comment>
<protein>
    <submittedName>
        <fullName evidence="2">Uncharacterized protein</fullName>
    </submittedName>
</protein>
<feature type="region of interest" description="Disordered" evidence="1">
    <location>
        <begin position="222"/>
        <end position="261"/>
    </location>
</feature>
<dbReference type="EMBL" id="CALNXI010003727">
    <property type="protein sequence ID" value="CAH3194143.1"/>
    <property type="molecule type" value="Genomic_DNA"/>
</dbReference>
<feature type="compositionally biased region" description="Low complexity" evidence="1">
    <location>
        <begin position="8"/>
        <end position="22"/>
    </location>
</feature>
<feature type="region of interest" description="Disordered" evidence="1">
    <location>
        <begin position="1"/>
        <end position="22"/>
    </location>
</feature>